<evidence type="ECO:0000256" key="1">
    <source>
        <dbReference type="ARBA" id="ARBA00006869"/>
    </source>
</evidence>
<protein>
    <recommendedName>
        <fullName evidence="6">Darcynin 1</fullName>
    </recommendedName>
</protein>
<comment type="similarity">
    <text evidence="1">Belongs to the darcynin family.</text>
</comment>
<dbReference type="OrthoDB" id="73186at2"/>
<accession>A0A2I5TDK3</accession>
<evidence type="ECO:0000313" key="2">
    <source>
        <dbReference type="EMBL" id="AUH02646.1"/>
    </source>
</evidence>
<reference evidence="3" key="4">
    <citation type="submission" date="2017-11" db="EMBL/GenBank/DDBJ databases">
        <title>Complete genome sequence of Serratia sp. ATCC 39006.</title>
        <authorList>
            <person name="Hampton H.G."/>
            <person name="Jackson S.A."/>
            <person name="Jauregui R."/>
            <person name="Poulter G.T.M."/>
            <person name="Salmond G.P.C."/>
            <person name="Fineran P.C."/>
        </authorList>
    </citation>
    <scope>NUCLEOTIDE SEQUENCE</scope>
    <source>
        <strain evidence="3">ATCC 39006</strain>
    </source>
</reference>
<dbReference type="Proteomes" id="UP000233778">
    <property type="component" value="Chromosome"/>
</dbReference>
<evidence type="ECO:0000313" key="3">
    <source>
        <dbReference type="EMBL" id="AUH06960.1"/>
    </source>
</evidence>
<dbReference type="Proteomes" id="UP000017700">
    <property type="component" value="Chromosome"/>
</dbReference>
<dbReference type="Pfam" id="PF17074">
    <property type="entry name" value="Darcynin"/>
    <property type="match status" value="1"/>
</dbReference>
<gene>
    <name evidence="2" type="ORF">CWC46_21980</name>
    <name evidence="3" type="ORF">Ser39006_021970</name>
</gene>
<dbReference type="KEGG" id="sera:Ser39006_021970"/>
<name>A0A2I5TDK3_SERS3</name>
<reference evidence="3" key="2">
    <citation type="submission" date="2013-09" db="EMBL/GenBank/DDBJ databases">
        <authorList>
            <person name="Wang G."/>
            <person name="Yang Y."/>
            <person name="Su Y."/>
        </authorList>
    </citation>
    <scope>NUCLEOTIDE SEQUENCE</scope>
    <source>
        <strain evidence="3">ATCC 39006</strain>
    </source>
</reference>
<keyword evidence="4" id="KW-1185">Reference proteome</keyword>
<evidence type="ECO:0008006" key="6">
    <source>
        <dbReference type="Google" id="ProtNLM"/>
    </source>
</evidence>
<reference evidence="2 5" key="3">
    <citation type="submission" date="2017-11" db="EMBL/GenBank/DDBJ databases">
        <title>Complete genome sequence of Serratia sp. ATCC 39006 LacA.</title>
        <authorList>
            <person name="Hampton H.G."/>
            <person name="Jackson S.A."/>
            <person name="Jauregui R."/>
            <person name="Poulter G.T.M."/>
            <person name="Salmond G.P.C."/>
            <person name="Fineran P.C."/>
        </authorList>
    </citation>
    <scope>NUCLEOTIDE SEQUENCE [LARGE SCALE GENOMIC DNA]</scope>
    <source>
        <strain evidence="2 5">ATCC 39006</strain>
    </source>
</reference>
<dbReference type="EMBL" id="CP025084">
    <property type="protein sequence ID" value="AUH06960.1"/>
    <property type="molecule type" value="Genomic_DNA"/>
</dbReference>
<proteinExistence type="inferred from homology"/>
<reference evidence="3 4" key="1">
    <citation type="journal article" date="2013" name="Genome Announc.">
        <title>Draft genome sequence of Serratia sp. strain ATCC 39006, a model bacterium for analysis of the biosynthesis and regulation of prodigiosin, a carbapenem, and gas vesicles.</title>
        <authorList>
            <person name="Fineran P.C."/>
            <person name="Iglesias Cans M.C."/>
            <person name="Ramsay J.P."/>
            <person name="Wilf N.M."/>
            <person name="Cossyleon D."/>
            <person name="McNeil M.B."/>
            <person name="Williamson N.R."/>
            <person name="Monson R.E."/>
            <person name="Becher S.A."/>
            <person name="Stanton J.A."/>
            <person name="Brugger K."/>
            <person name="Brown S.D."/>
            <person name="Salmond G.P."/>
        </authorList>
    </citation>
    <scope>NUCLEOTIDE SEQUENCE [LARGE SCALE GENOMIC DNA]</scope>
    <source>
        <strain evidence="3">ATCC 39006</strain>
        <strain evidence="4">ATCC 39006 / SC 11482</strain>
    </source>
</reference>
<dbReference type="InterPro" id="IPR031409">
    <property type="entry name" value="Darcynin"/>
</dbReference>
<dbReference type="EMBL" id="CP025085">
    <property type="protein sequence ID" value="AUH02646.1"/>
    <property type="molecule type" value="Genomic_DNA"/>
</dbReference>
<organism evidence="3 4">
    <name type="scientific">Serratia sp. (strain ATCC 39006)</name>
    <name type="common">Prodigiosinella confusarubida</name>
    <dbReference type="NCBI Taxonomy" id="104623"/>
    <lineage>
        <taxon>Bacteria</taxon>
        <taxon>Pseudomonadati</taxon>
        <taxon>Pseudomonadota</taxon>
        <taxon>Gammaproteobacteria</taxon>
        <taxon>Enterobacterales</taxon>
        <taxon>Pectobacteriaceae</taxon>
        <taxon>Prodigiosinella</taxon>
    </lineage>
</organism>
<dbReference type="KEGG" id="serq:CWC46_21980"/>
<dbReference type="AlphaFoldDB" id="A0A2I5TDK3"/>
<sequence>MITVFVLLKTTTEWLRLPRSERNRIADGVIPTVLSGGKVSLRMFDAEAFTTKCTDVAMFHADDMESFYFAIERLRDSTLITKPYFEMIEIIPTIEDGFKKFEEKSHIGT</sequence>
<evidence type="ECO:0000313" key="5">
    <source>
        <dbReference type="Proteomes" id="UP000233778"/>
    </source>
</evidence>
<evidence type="ECO:0000313" key="4">
    <source>
        <dbReference type="Proteomes" id="UP000017700"/>
    </source>
</evidence>